<proteinExistence type="predicted"/>
<reference evidence="2" key="2">
    <citation type="submission" date="2015-01" db="EMBL/GenBank/DDBJ databases">
        <title>Evolutionary Origins and Diversification of the Mycorrhizal Mutualists.</title>
        <authorList>
            <consortium name="DOE Joint Genome Institute"/>
            <consortium name="Mycorrhizal Genomics Consortium"/>
            <person name="Kohler A."/>
            <person name="Kuo A."/>
            <person name="Nagy L.G."/>
            <person name="Floudas D."/>
            <person name="Copeland A."/>
            <person name="Barry K.W."/>
            <person name="Cichocki N."/>
            <person name="Veneault-Fourrey C."/>
            <person name="LaButti K."/>
            <person name="Lindquist E.A."/>
            <person name="Lipzen A."/>
            <person name="Lundell T."/>
            <person name="Morin E."/>
            <person name="Murat C."/>
            <person name="Riley R."/>
            <person name="Ohm R."/>
            <person name="Sun H."/>
            <person name="Tunlid A."/>
            <person name="Henrissat B."/>
            <person name="Grigoriev I.V."/>
            <person name="Hibbett D.S."/>
            <person name="Martin F."/>
        </authorList>
    </citation>
    <scope>NUCLEOTIDE SEQUENCE [LARGE SCALE GENOMIC DNA]</scope>
    <source>
        <strain evidence="2">441</strain>
    </source>
</reference>
<dbReference type="HOGENOM" id="CLU_2984626_0_0_1"/>
<feature type="non-terminal residue" evidence="1">
    <location>
        <position position="1"/>
    </location>
</feature>
<protein>
    <submittedName>
        <fullName evidence="1">Uncharacterized protein</fullName>
    </submittedName>
</protein>
<dbReference type="AlphaFoldDB" id="A0A0C9YM73"/>
<name>A0A0C9YM73_9AGAM</name>
<evidence type="ECO:0000313" key="2">
    <source>
        <dbReference type="Proteomes" id="UP000054018"/>
    </source>
</evidence>
<sequence length="58" mass="6610">ISTGIAENVINIELALQHMKNQPLTITLMTRAFSPMENLPGGWNEPNSCHTFQELWDR</sequence>
<gene>
    <name evidence="1" type="ORF">PISMIDRAFT_110599</name>
</gene>
<dbReference type="EMBL" id="KN833818">
    <property type="protein sequence ID" value="KIK17851.1"/>
    <property type="molecule type" value="Genomic_DNA"/>
</dbReference>
<reference evidence="1 2" key="1">
    <citation type="submission" date="2014-04" db="EMBL/GenBank/DDBJ databases">
        <authorList>
            <consortium name="DOE Joint Genome Institute"/>
            <person name="Kuo A."/>
            <person name="Kohler A."/>
            <person name="Costa M.D."/>
            <person name="Nagy L.G."/>
            <person name="Floudas D."/>
            <person name="Copeland A."/>
            <person name="Barry K.W."/>
            <person name="Cichocki N."/>
            <person name="Veneault-Fourrey C."/>
            <person name="LaButti K."/>
            <person name="Lindquist E.A."/>
            <person name="Lipzen A."/>
            <person name="Lundell T."/>
            <person name="Morin E."/>
            <person name="Murat C."/>
            <person name="Sun H."/>
            <person name="Tunlid A."/>
            <person name="Henrissat B."/>
            <person name="Grigoriev I.V."/>
            <person name="Hibbett D.S."/>
            <person name="Martin F."/>
            <person name="Nordberg H.P."/>
            <person name="Cantor M.N."/>
            <person name="Hua S.X."/>
        </authorList>
    </citation>
    <scope>NUCLEOTIDE SEQUENCE [LARGE SCALE GENOMIC DNA]</scope>
    <source>
        <strain evidence="1 2">441</strain>
    </source>
</reference>
<dbReference type="Proteomes" id="UP000054018">
    <property type="component" value="Unassembled WGS sequence"/>
</dbReference>
<evidence type="ECO:0000313" key="1">
    <source>
        <dbReference type="EMBL" id="KIK17851.1"/>
    </source>
</evidence>
<accession>A0A0C9YM73</accession>
<organism evidence="1 2">
    <name type="scientific">Pisolithus microcarpus 441</name>
    <dbReference type="NCBI Taxonomy" id="765257"/>
    <lineage>
        <taxon>Eukaryota</taxon>
        <taxon>Fungi</taxon>
        <taxon>Dikarya</taxon>
        <taxon>Basidiomycota</taxon>
        <taxon>Agaricomycotina</taxon>
        <taxon>Agaricomycetes</taxon>
        <taxon>Agaricomycetidae</taxon>
        <taxon>Boletales</taxon>
        <taxon>Sclerodermatineae</taxon>
        <taxon>Pisolithaceae</taxon>
        <taxon>Pisolithus</taxon>
    </lineage>
</organism>
<keyword evidence="2" id="KW-1185">Reference proteome</keyword>